<comment type="caution">
    <text evidence="6">The sequence shown here is derived from an EMBL/GenBank/DDBJ whole genome shotgun (WGS) entry which is preliminary data.</text>
</comment>
<dbReference type="GO" id="GO:0004784">
    <property type="term" value="F:superoxide dismutase activity"/>
    <property type="evidence" value="ECO:0007669"/>
    <property type="project" value="UniProtKB-EC"/>
</dbReference>
<dbReference type="GO" id="GO:0005507">
    <property type="term" value="F:copper ion binding"/>
    <property type="evidence" value="ECO:0007669"/>
    <property type="project" value="InterPro"/>
</dbReference>
<dbReference type="InterPro" id="IPR024134">
    <property type="entry name" value="SOD_Cu/Zn_/chaperone"/>
</dbReference>
<evidence type="ECO:0000313" key="7">
    <source>
        <dbReference type="Proteomes" id="UP000637423"/>
    </source>
</evidence>
<dbReference type="PANTHER" id="PTHR10003">
    <property type="entry name" value="SUPEROXIDE DISMUTASE CU-ZN -RELATED"/>
    <property type="match status" value="1"/>
</dbReference>
<dbReference type="PROSITE" id="PS00332">
    <property type="entry name" value="SOD_CU_ZN_2"/>
    <property type="match status" value="1"/>
</dbReference>
<evidence type="ECO:0000256" key="2">
    <source>
        <dbReference type="RuleBase" id="RU000393"/>
    </source>
</evidence>
<dbReference type="EMBL" id="BMED01000007">
    <property type="protein sequence ID" value="GGC96754.1"/>
    <property type="molecule type" value="Genomic_DNA"/>
</dbReference>
<evidence type="ECO:0000313" key="6">
    <source>
        <dbReference type="EMBL" id="GGC96754.1"/>
    </source>
</evidence>
<reference evidence="6" key="1">
    <citation type="journal article" date="2014" name="Int. J. Syst. Evol. Microbiol.">
        <title>Complete genome sequence of Corynebacterium casei LMG S-19264T (=DSM 44701T), isolated from a smear-ripened cheese.</title>
        <authorList>
            <consortium name="US DOE Joint Genome Institute (JGI-PGF)"/>
            <person name="Walter F."/>
            <person name="Albersmeier A."/>
            <person name="Kalinowski J."/>
            <person name="Ruckert C."/>
        </authorList>
    </citation>
    <scope>NUCLEOTIDE SEQUENCE</scope>
    <source>
        <strain evidence="6">CGMCC 1.10998</strain>
    </source>
</reference>
<dbReference type="Gene3D" id="2.60.40.200">
    <property type="entry name" value="Superoxide dismutase, copper/zinc binding domain"/>
    <property type="match status" value="1"/>
</dbReference>
<evidence type="ECO:0000256" key="4">
    <source>
        <dbReference type="SAM" id="SignalP"/>
    </source>
</evidence>
<organism evidence="6 7">
    <name type="scientific">Undibacterium terreum</name>
    <dbReference type="NCBI Taxonomy" id="1224302"/>
    <lineage>
        <taxon>Bacteria</taxon>
        <taxon>Pseudomonadati</taxon>
        <taxon>Pseudomonadota</taxon>
        <taxon>Betaproteobacteria</taxon>
        <taxon>Burkholderiales</taxon>
        <taxon>Oxalobacteraceae</taxon>
        <taxon>Undibacterium</taxon>
    </lineage>
</organism>
<comment type="similarity">
    <text evidence="1 2">Belongs to the Cu-Zn superoxide dismutase family.</text>
</comment>
<feature type="signal peptide" evidence="4">
    <location>
        <begin position="1"/>
        <end position="26"/>
    </location>
</feature>
<feature type="domain" description="Superoxide dismutase copper/zinc binding" evidence="5">
    <location>
        <begin position="39"/>
        <end position="171"/>
    </location>
</feature>
<dbReference type="InterPro" id="IPR036423">
    <property type="entry name" value="SOD-like_Cu/Zn_dom_sf"/>
</dbReference>
<comment type="function">
    <text evidence="2">Destroys radicals which are normally produced within the cells and which are toxic to biological systems.</text>
</comment>
<protein>
    <recommendedName>
        <fullName evidence="2">Superoxide dismutase [Cu-Zn]</fullName>
        <ecNumber evidence="2">1.15.1.1</ecNumber>
    </recommendedName>
</protein>
<dbReference type="SUPFAM" id="SSF49329">
    <property type="entry name" value="Cu,Zn superoxide dismutase-like"/>
    <property type="match status" value="1"/>
</dbReference>
<keyword evidence="2" id="KW-0560">Oxidoreductase</keyword>
<comment type="cofactor">
    <cofactor evidence="2">
        <name>Zn(2+)</name>
        <dbReference type="ChEBI" id="CHEBI:29105"/>
    </cofactor>
    <text evidence="2">Binds 1 zinc ion per subunit.</text>
</comment>
<dbReference type="PRINTS" id="PR00068">
    <property type="entry name" value="CUZNDISMTASE"/>
</dbReference>
<dbReference type="InterPro" id="IPR018152">
    <property type="entry name" value="SOD_Cu/Zn_BS"/>
</dbReference>
<evidence type="ECO:0000256" key="3">
    <source>
        <dbReference type="SAM" id="MobiDB-lite"/>
    </source>
</evidence>
<dbReference type="InterPro" id="IPR001424">
    <property type="entry name" value="SOD_Cu_Zn_dom"/>
</dbReference>
<feature type="compositionally biased region" description="Basic and acidic residues" evidence="3">
    <location>
        <begin position="94"/>
        <end position="106"/>
    </location>
</feature>
<feature type="chain" id="PRO_5036906030" description="Superoxide dismutase [Cu-Zn]" evidence="4">
    <location>
        <begin position="27"/>
        <end position="174"/>
    </location>
</feature>
<evidence type="ECO:0000256" key="1">
    <source>
        <dbReference type="ARBA" id="ARBA00010457"/>
    </source>
</evidence>
<dbReference type="PROSITE" id="PS00087">
    <property type="entry name" value="SOD_CU_ZN_1"/>
    <property type="match status" value="1"/>
</dbReference>
<dbReference type="EC" id="1.15.1.1" evidence="2"/>
<dbReference type="PROSITE" id="PS51257">
    <property type="entry name" value="PROKAR_LIPOPROTEIN"/>
    <property type="match status" value="1"/>
</dbReference>
<dbReference type="AlphaFoldDB" id="A0A916V0P8"/>
<keyword evidence="4" id="KW-0732">Signal</keyword>
<feature type="region of interest" description="Disordered" evidence="3">
    <location>
        <begin position="76"/>
        <end position="111"/>
    </location>
</feature>
<comment type="cofactor">
    <cofactor evidence="2">
        <name>Cu cation</name>
        <dbReference type="ChEBI" id="CHEBI:23378"/>
    </cofactor>
    <text evidence="2">Binds 1 copper ion per subunit.</text>
</comment>
<reference evidence="6" key="2">
    <citation type="submission" date="2020-09" db="EMBL/GenBank/DDBJ databases">
        <authorList>
            <person name="Sun Q."/>
            <person name="Zhou Y."/>
        </authorList>
    </citation>
    <scope>NUCLEOTIDE SEQUENCE</scope>
    <source>
        <strain evidence="6">CGMCC 1.10998</strain>
    </source>
</reference>
<proteinExistence type="inferred from homology"/>
<dbReference type="Proteomes" id="UP000637423">
    <property type="component" value="Unassembled WGS sequence"/>
</dbReference>
<name>A0A916V0P8_9BURK</name>
<comment type="catalytic activity">
    <reaction evidence="2">
        <text>2 superoxide + 2 H(+) = H2O2 + O2</text>
        <dbReference type="Rhea" id="RHEA:20696"/>
        <dbReference type="ChEBI" id="CHEBI:15378"/>
        <dbReference type="ChEBI" id="CHEBI:15379"/>
        <dbReference type="ChEBI" id="CHEBI:16240"/>
        <dbReference type="ChEBI" id="CHEBI:18421"/>
        <dbReference type="EC" id="1.15.1.1"/>
    </reaction>
</comment>
<dbReference type="CDD" id="cd00305">
    <property type="entry name" value="Cu-Zn_Superoxide_Dismutase"/>
    <property type="match status" value="1"/>
</dbReference>
<gene>
    <name evidence="6" type="primary">sodC2</name>
    <name evidence="6" type="ORF">GCM10011396_50250</name>
</gene>
<dbReference type="RefSeq" id="WP_188568916.1">
    <property type="nucleotide sequence ID" value="NZ_BMED01000007.1"/>
</dbReference>
<evidence type="ECO:0000259" key="5">
    <source>
        <dbReference type="Pfam" id="PF00080"/>
    </source>
</evidence>
<keyword evidence="2" id="KW-0862">Zinc</keyword>
<sequence>MKLIPIALVSAAAIAGCAGLSSSAPKAEAIMKPTQGNTVSGTVSFVQQGDAIQVEARLEGLTPGLHGFHIHEKGDCSASDGTSAGGHFNPSSKPHGDPAHAEHHGGDFGNLTADANGKAVLQLSIPASQITLAKDAPNSVIGKGLIVHADPDDYVTQPTGNSGKRLACGVVALK</sequence>
<accession>A0A916V0P8</accession>
<keyword evidence="2" id="KW-0186">Copper</keyword>
<dbReference type="Pfam" id="PF00080">
    <property type="entry name" value="Sod_Cu"/>
    <property type="match status" value="1"/>
</dbReference>
<keyword evidence="7" id="KW-1185">Reference proteome</keyword>
<keyword evidence="2" id="KW-0479">Metal-binding</keyword>